<reference evidence="2 3" key="1">
    <citation type="submission" date="2020-08" db="EMBL/GenBank/DDBJ databases">
        <authorList>
            <person name="Koutsovoulos G."/>
            <person name="Danchin GJ E."/>
        </authorList>
    </citation>
    <scope>NUCLEOTIDE SEQUENCE [LARGE SCALE GENOMIC DNA]</scope>
</reference>
<dbReference type="InterPro" id="IPR029058">
    <property type="entry name" value="AB_hydrolase_fold"/>
</dbReference>
<feature type="chain" id="PRO_5027914369" evidence="1">
    <location>
        <begin position="23"/>
        <end position="290"/>
    </location>
</feature>
<evidence type="ECO:0000313" key="2">
    <source>
        <dbReference type="EMBL" id="CAD2123571.1"/>
    </source>
</evidence>
<protein>
    <submittedName>
        <fullName evidence="2">Uncharacterized protein</fullName>
    </submittedName>
</protein>
<sequence>MNSPLFCFLILLNLLFLPNYFAQFSPSFREFLKDEGGQELEKLLTREDLGAKGSYGGGNHKAGEKTKRLPVILVHGITASAAGMEPTRKYFKNKGYDDEEIFGTTYGDAGKTKFFLVRMQCQFVKMIRLLIQAVSKFTSNKVNINSNSLGTVISRKAILGGKCVDTKEDLGPPLTDLVHTYVGVAGPHWGAILCLVPIGPCNFNNGVNCLSTFLRDINIRQRYEGTFIYSICSTDDEVVGFDVCGRITCMIEGENGHFPVIGMKHLEVISNTIEWQYNLITFQQIEGHDE</sequence>
<gene>
    <name evidence="2" type="ORF">MENT_LOCUS505</name>
</gene>
<dbReference type="PANTHER" id="PTHR32015">
    <property type="entry name" value="FASTING INDUCED LIPASE"/>
    <property type="match status" value="1"/>
</dbReference>
<accession>A0A6V7TIE4</accession>
<name>A0A6V7TIE4_MELEN</name>
<proteinExistence type="predicted"/>
<dbReference type="EMBL" id="CAJEWN010000002">
    <property type="protein sequence ID" value="CAD2123571.1"/>
    <property type="molecule type" value="Genomic_DNA"/>
</dbReference>
<dbReference type="Pfam" id="PF01674">
    <property type="entry name" value="Lipase_2"/>
    <property type="match status" value="1"/>
</dbReference>
<comment type="caution">
    <text evidence="2">The sequence shown here is derived from an EMBL/GenBank/DDBJ whole genome shotgun (WGS) entry which is preliminary data.</text>
</comment>
<dbReference type="InterPro" id="IPR002918">
    <property type="entry name" value="Lipase_EstA/Esterase_EstB"/>
</dbReference>
<dbReference type="PANTHER" id="PTHR32015:SF3">
    <property type="entry name" value="TRIACYLGLYCEROL LIPASE"/>
    <property type="match status" value="1"/>
</dbReference>
<dbReference type="Gene3D" id="3.40.50.1820">
    <property type="entry name" value="alpha/beta hydrolase"/>
    <property type="match status" value="1"/>
</dbReference>
<organism evidence="2 3">
    <name type="scientific">Meloidogyne enterolobii</name>
    <name type="common">Root-knot nematode worm</name>
    <name type="synonym">Meloidogyne mayaguensis</name>
    <dbReference type="NCBI Taxonomy" id="390850"/>
    <lineage>
        <taxon>Eukaryota</taxon>
        <taxon>Metazoa</taxon>
        <taxon>Ecdysozoa</taxon>
        <taxon>Nematoda</taxon>
        <taxon>Chromadorea</taxon>
        <taxon>Rhabditida</taxon>
        <taxon>Tylenchina</taxon>
        <taxon>Tylenchomorpha</taxon>
        <taxon>Tylenchoidea</taxon>
        <taxon>Meloidogynidae</taxon>
        <taxon>Meloidogyninae</taxon>
        <taxon>Meloidogyne</taxon>
    </lineage>
</organism>
<dbReference type="Proteomes" id="UP000580250">
    <property type="component" value="Unassembled WGS sequence"/>
</dbReference>
<keyword evidence="1" id="KW-0732">Signal</keyword>
<feature type="signal peptide" evidence="1">
    <location>
        <begin position="1"/>
        <end position="22"/>
    </location>
</feature>
<dbReference type="GO" id="GO:0016298">
    <property type="term" value="F:lipase activity"/>
    <property type="evidence" value="ECO:0007669"/>
    <property type="project" value="TreeGrafter"/>
</dbReference>
<evidence type="ECO:0000256" key="1">
    <source>
        <dbReference type="SAM" id="SignalP"/>
    </source>
</evidence>
<dbReference type="GO" id="GO:0016042">
    <property type="term" value="P:lipid catabolic process"/>
    <property type="evidence" value="ECO:0007669"/>
    <property type="project" value="InterPro"/>
</dbReference>
<dbReference type="AlphaFoldDB" id="A0A6V7TIE4"/>
<dbReference type="SUPFAM" id="SSF53474">
    <property type="entry name" value="alpha/beta-Hydrolases"/>
    <property type="match status" value="1"/>
</dbReference>
<evidence type="ECO:0000313" key="3">
    <source>
        <dbReference type="Proteomes" id="UP000580250"/>
    </source>
</evidence>